<protein>
    <submittedName>
        <fullName evidence="1">Uncharacterized protein</fullName>
    </submittedName>
</protein>
<proteinExistence type="predicted"/>
<organism evidence="1 2">
    <name type="scientific">Dibothriocephalus latus</name>
    <name type="common">Fish tapeworm</name>
    <name type="synonym">Diphyllobothrium latum</name>
    <dbReference type="NCBI Taxonomy" id="60516"/>
    <lineage>
        <taxon>Eukaryota</taxon>
        <taxon>Metazoa</taxon>
        <taxon>Spiralia</taxon>
        <taxon>Lophotrochozoa</taxon>
        <taxon>Platyhelminthes</taxon>
        <taxon>Cestoda</taxon>
        <taxon>Eucestoda</taxon>
        <taxon>Diphyllobothriidea</taxon>
        <taxon>Diphyllobothriidae</taxon>
        <taxon>Dibothriocephalus</taxon>
    </lineage>
</organism>
<dbReference type="Proteomes" id="UP000281553">
    <property type="component" value="Unassembled WGS sequence"/>
</dbReference>
<dbReference type="InterPro" id="IPR027267">
    <property type="entry name" value="AH/BAR_dom_sf"/>
</dbReference>
<reference evidence="1 2" key="1">
    <citation type="submission" date="2018-11" db="EMBL/GenBank/DDBJ databases">
        <authorList>
            <consortium name="Pathogen Informatics"/>
        </authorList>
    </citation>
    <scope>NUCLEOTIDE SEQUENCE [LARGE SCALE GENOMIC DNA]</scope>
</reference>
<name>A0A3P7MI08_DIBLA</name>
<dbReference type="AlphaFoldDB" id="A0A3P7MI08"/>
<gene>
    <name evidence="1" type="ORF">DILT_LOCUS14743</name>
</gene>
<evidence type="ECO:0000313" key="2">
    <source>
        <dbReference type="Proteomes" id="UP000281553"/>
    </source>
</evidence>
<keyword evidence="2" id="KW-1185">Reference proteome</keyword>
<dbReference type="OrthoDB" id="10070851at2759"/>
<dbReference type="Gene3D" id="1.20.1270.60">
    <property type="entry name" value="Arfaptin homology (AH) domain/BAR domain"/>
    <property type="match status" value="1"/>
</dbReference>
<evidence type="ECO:0000313" key="1">
    <source>
        <dbReference type="EMBL" id="VDN26130.1"/>
    </source>
</evidence>
<dbReference type="SUPFAM" id="SSF103657">
    <property type="entry name" value="BAR/IMD domain-like"/>
    <property type="match status" value="1"/>
</dbReference>
<dbReference type="EMBL" id="UYRU01075665">
    <property type="protein sequence ID" value="VDN26130.1"/>
    <property type="molecule type" value="Genomic_DNA"/>
</dbReference>
<sequence length="213" mass="23913">MELLRLPEAMSNAPYSQQLACQFAGEAEKINKYLKAFSSACTRVCNAQEALAEAYIQLSEVARTISNQDSMVQAKNSDFEQTGLQFSSFLEELAVLHQRFSDELRSSMFTPAHKLPSQPNLQLTGSNSETLIRFVSTSETQQNYDTCEHEMEIALKNYMKLSRRCTPKQHDDTVQELSKVIYLHVCPFACFFLDKHGLGLCLGLAAVAIRSAK</sequence>
<accession>A0A3P7MI08</accession>